<organism evidence="1 2">
    <name type="scientific">Pseudomonas gingeri</name>
    <dbReference type="NCBI Taxonomy" id="117681"/>
    <lineage>
        <taxon>Bacteria</taxon>
        <taxon>Pseudomonadati</taxon>
        <taxon>Pseudomonadota</taxon>
        <taxon>Gammaproteobacteria</taxon>
        <taxon>Pseudomonadales</taxon>
        <taxon>Pseudomonadaceae</taxon>
        <taxon>Pseudomonas</taxon>
    </lineage>
</organism>
<gene>
    <name evidence="1" type="ORF">HX829_21175</name>
</gene>
<sequence>MTTYHPLTTSPAGTPVLLIDTQAPLRLLHETAYARIRAGTAQLETLTSVTVRNIDDADLYRLTNGAYLLLQDGLDILDRIQFRLPLETPSQA</sequence>
<dbReference type="EMBL" id="JACAPU010000024">
    <property type="protein sequence ID" value="NWB49001.1"/>
    <property type="molecule type" value="Genomic_DNA"/>
</dbReference>
<proteinExistence type="predicted"/>
<evidence type="ECO:0000313" key="1">
    <source>
        <dbReference type="EMBL" id="NWB49001.1"/>
    </source>
</evidence>
<evidence type="ECO:0008006" key="3">
    <source>
        <dbReference type="Google" id="ProtNLM"/>
    </source>
</evidence>
<dbReference type="RefSeq" id="WP_177144958.1">
    <property type="nucleotide sequence ID" value="NZ_JACAPU010000024.1"/>
</dbReference>
<reference evidence="1 2" key="1">
    <citation type="submission" date="2020-04" db="EMBL/GenBank/DDBJ databases">
        <title>Molecular characterization of pseudomonads from Agaricus bisporus reveal novel blotch 2 pathogens in Western Europe.</title>
        <authorList>
            <person name="Taparia T."/>
            <person name="Krijger M."/>
            <person name="Haynes E."/>
            <person name="Elpinstone J.G."/>
            <person name="Noble R."/>
            <person name="Van Der Wolf J."/>
        </authorList>
    </citation>
    <scope>NUCLEOTIDE SEQUENCE [LARGE SCALE GENOMIC DNA]</scope>
    <source>
        <strain evidence="1 2">F1001</strain>
    </source>
</reference>
<evidence type="ECO:0000313" key="2">
    <source>
        <dbReference type="Proteomes" id="UP000582981"/>
    </source>
</evidence>
<accession>A0A7Y8BM58</accession>
<comment type="caution">
    <text evidence="1">The sequence shown here is derived from an EMBL/GenBank/DDBJ whole genome shotgun (WGS) entry which is preliminary data.</text>
</comment>
<dbReference type="Proteomes" id="UP000582981">
    <property type="component" value="Unassembled WGS sequence"/>
</dbReference>
<dbReference type="AlphaFoldDB" id="A0A7Y8BM58"/>
<protein>
    <recommendedName>
        <fullName evidence="3">Short-chain dehydrogenase</fullName>
    </recommendedName>
</protein>
<name>A0A7Y8BM58_9PSED</name>